<evidence type="ECO:0000256" key="6">
    <source>
        <dbReference type="RuleBase" id="RU000304"/>
    </source>
</evidence>
<protein>
    <submittedName>
        <fullName evidence="9">Protein kinase, putative</fullName>
    </submittedName>
</protein>
<dbReference type="PROSITE" id="PS00107">
    <property type="entry name" value="PROTEIN_KINASE_ATP"/>
    <property type="match status" value="1"/>
</dbReference>
<dbReference type="Proteomes" id="UP000051952">
    <property type="component" value="Unassembled WGS sequence"/>
</dbReference>
<dbReference type="PROSITE" id="PS00108">
    <property type="entry name" value="PROTEIN_KINASE_ST"/>
    <property type="match status" value="1"/>
</dbReference>
<keyword evidence="4 5" id="KW-0067">ATP-binding</keyword>
<dbReference type="InterPro" id="IPR050538">
    <property type="entry name" value="MAP_kinase_kinase_kinase"/>
</dbReference>
<keyword evidence="2 5" id="KW-0547">Nucleotide-binding</keyword>
<dbReference type="CDD" id="cd06606">
    <property type="entry name" value="STKc_MAPKKK"/>
    <property type="match status" value="1"/>
</dbReference>
<evidence type="ECO:0000259" key="8">
    <source>
        <dbReference type="PROSITE" id="PS50011"/>
    </source>
</evidence>
<dbReference type="AlphaFoldDB" id="A0A0S4JA09"/>
<dbReference type="PROSITE" id="PS50011">
    <property type="entry name" value="PROTEIN_KINASE_DOM"/>
    <property type="match status" value="1"/>
</dbReference>
<feature type="region of interest" description="Disordered" evidence="7">
    <location>
        <begin position="77"/>
        <end position="109"/>
    </location>
</feature>
<dbReference type="InterPro" id="IPR017441">
    <property type="entry name" value="Protein_kinase_ATP_BS"/>
</dbReference>
<keyword evidence="6" id="KW-0723">Serine/threonine-protein kinase</keyword>
<feature type="region of interest" description="Disordered" evidence="7">
    <location>
        <begin position="375"/>
        <end position="412"/>
    </location>
</feature>
<dbReference type="GO" id="GO:0004674">
    <property type="term" value="F:protein serine/threonine kinase activity"/>
    <property type="evidence" value="ECO:0007669"/>
    <property type="project" value="UniProtKB-KW"/>
</dbReference>
<proteinExistence type="inferred from homology"/>
<dbReference type="SMART" id="SM00220">
    <property type="entry name" value="S_TKc"/>
    <property type="match status" value="1"/>
</dbReference>
<reference evidence="10" key="1">
    <citation type="submission" date="2015-09" db="EMBL/GenBank/DDBJ databases">
        <authorList>
            <consortium name="Pathogen Informatics"/>
        </authorList>
    </citation>
    <scope>NUCLEOTIDE SEQUENCE [LARGE SCALE GENOMIC DNA]</scope>
    <source>
        <strain evidence="10">Lake Konstanz</strain>
    </source>
</reference>
<feature type="compositionally biased region" description="Polar residues" evidence="7">
    <location>
        <begin position="389"/>
        <end position="412"/>
    </location>
</feature>
<evidence type="ECO:0000256" key="2">
    <source>
        <dbReference type="ARBA" id="ARBA00022741"/>
    </source>
</evidence>
<evidence type="ECO:0000256" key="1">
    <source>
        <dbReference type="ARBA" id="ARBA00022679"/>
    </source>
</evidence>
<feature type="compositionally biased region" description="Low complexity" evidence="7">
    <location>
        <begin position="91"/>
        <end position="109"/>
    </location>
</feature>
<feature type="domain" description="Protein kinase" evidence="8">
    <location>
        <begin position="118"/>
        <end position="373"/>
    </location>
</feature>
<dbReference type="GO" id="GO:0005524">
    <property type="term" value="F:ATP binding"/>
    <property type="evidence" value="ECO:0007669"/>
    <property type="project" value="UniProtKB-UniRule"/>
</dbReference>
<dbReference type="InterPro" id="IPR000719">
    <property type="entry name" value="Prot_kinase_dom"/>
</dbReference>
<keyword evidence="3 9" id="KW-0418">Kinase</keyword>
<keyword evidence="10" id="KW-1185">Reference proteome</keyword>
<evidence type="ECO:0000256" key="5">
    <source>
        <dbReference type="PROSITE-ProRule" id="PRU10141"/>
    </source>
</evidence>
<evidence type="ECO:0000256" key="7">
    <source>
        <dbReference type="SAM" id="MobiDB-lite"/>
    </source>
</evidence>
<keyword evidence="1" id="KW-0808">Transferase</keyword>
<organism evidence="9 10">
    <name type="scientific">Bodo saltans</name>
    <name type="common">Flagellated protozoan</name>
    <dbReference type="NCBI Taxonomy" id="75058"/>
    <lineage>
        <taxon>Eukaryota</taxon>
        <taxon>Discoba</taxon>
        <taxon>Euglenozoa</taxon>
        <taxon>Kinetoplastea</taxon>
        <taxon>Metakinetoplastina</taxon>
        <taxon>Eubodonida</taxon>
        <taxon>Bodonidae</taxon>
        <taxon>Bodo</taxon>
    </lineage>
</organism>
<dbReference type="PANTHER" id="PTHR48016">
    <property type="entry name" value="MAP KINASE KINASE KINASE SSK2-RELATED-RELATED"/>
    <property type="match status" value="1"/>
</dbReference>
<dbReference type="InterPro" id="IPR011009">
    <property type="entry name" value="Kinase-like_dom_sf"/>
</dbReference>
<name>A0A0S4JA09_BODSA</name>
<dbReference type="PANTHER" id="PTHR48016:SF56">
    <property type="entry name" value="MAPKK KINASE"/>
    <property type="match status" value="1"/>
</dbReference>
<evidence type="ECO:0000313" key="10">
    <source>
        <dbReference type="Proteomes" id="UP000051952"/>
    </source>
</evidence>
<dbReference type="VEuPathDB" id="TriTrypDB:BSAL_15140"/>
<accession>A0A0S4JA09</accession>
<feature type="binding site" evidence="5">
    <location>
        <position position="147"/>
    </location>
    <ligand>
        <name>ATP</name>
        <dbReference type="ChEBI" id="CHEBI:30616"/>
    </ligand>
</feature>
<evidence type="ECO:0000256" key="4">
    <source>
        <dbReference type="ARBA" id="ARBA00022840"/>
    </source>
</evidence>
<dbReference type="InterPro" id="IPR008271">
    <property type="entry name" value="Ser/Thr_kinase_AS"/>
</dbReference>
<dbReference type="EMBL" id="CYKH01001635">
    <property type="protein sequence ID" value="CUG88383.1"/>
    <property type="molecule type" value="Genomic_DNA"/>
</dbReference>
<dbReference type="OrthoDB" id="8693905at2759"/>
<evidence type="ECO:0000313" key="9">
    <source>
        <dbReference type="EMBL" id="CUG88383.1"/>
    </source>
</evidence>
<gene>
    <name evidence="9" type="ORF">BSAL_15140</name>
</gene>
<dbReference type="Pfam" id="PF00069">
    <property type="entry name" value="Pkinase"/>
    <property type="match status" value="1"/>
</dbReference>
<evidence type="ECO:0000256" key="3">
    <source>
        <dbReference type="ARBA" id="ARBA00022777"/>
    </source>
</evidence>
<dbReference type="OMA" id="ARLYLEW"/>
<dbReference type="SUPFAM" id="SSF56112">
    <property type="entry name" value="Protein kinase-like (PK-like)"/>
    <property type="match status" value="1"/>
</dbReference>
<comment type="similarity">
    <text evidence="6">Belongs to the protein kinase superfamily.</text>
</comment>
<sequence>MSDIGIMASLKEVRGSGSKSFSQQPTTSSFASGAAAAASAAQPSAGFGGWFDHGALIAVVAAGVAGSTAYMLLQQALDKRKRPTPRPVTPPKRSSQMTTSPSSPIQSPTVQTIQSAGFLKLEELGRGAFGVVYKGRHNHTGELVAIKEMAVADSEELRSEFTLAVGLTHENVVRVIHYEVGRHHARLYLEWVAGGSLADAMKVFPVEERLARSYIRQILAGLGFLHEHNILHRDIKPKNILVDHRGILKLTDFGLSRHLDSIHDRTRAAGTPVYMAPECVRGQFTIGSDIWAVGATLSEMLLRELPWSHIDPLIQRNPMALLYHIGQFQGHRGHHPTIPKNVSAECQNFLEICFAAEPKDRQTCRALLQHPWFSATPTTDNAPRRVISEPNSPNTQRESTETFSQVSQISRE</sequence>
<dbReference type="Gene3D" id="1.10.510.10">
    <property type="entry name" value="Transferase(Phosphotransferase) domain 1"/>
    <property type="match status" value="1"/>
</dbReference>